<evidence type="ECO:0000256" key="4">
    <source>
        <dbReference type="ARBA" id="ARBA00022691"/>
    </source>
</evidence>
<comment type="subcellular location">
    <subcellularLocation>
        <location evidence="5">Cytoplasm</location>
    </subcellularLocation>
</comment>
<keyword evidence="8" id="KW-1185">Reference proteome</keyword>
<dbReference type="Gene3D" id="2.40.50.140">
    <property type="entry name" value="Nucleic acid-binding proteins"/>
    <property type="match status" value="1"/>
</dbReference>
<feature type="binding site" evidence="5">
    <location>
        <position position="73"/>
    </location>
    <ligand>
        <name>S-adenosyl-L-methionine</name>
        <dbReference type="ChEBI" id="CHEBI:59789"/>
    </ligand>
</feature>
<gene>
    <name evidence="5" type="primary">rlmE</name>
    <name evidence="7" type="ORF">SAMN04487946_102170</name>
</gene>
<dbReference type="GO" id="GO:0008650">
    <property type="term" value="F:rRNA (uridine-2'-O-)-methyltransferase activity"/>
    <property type="evidence" value="ECO:0007669"/>
    <property type="project" value="UniProtKB-UniRule"/>
</dbReference>
<dbReference type="PANTHER" id="PTHR10920:SF13">
    <property type="entry name" value="PRE-RRNA 2'-O-RIBOSE RNA METHYLTRANSFERASE FTSJ3"/>
    <property type="match status" value="1"/>
</dbReference>
<dbReference type="InterPro" id="IPR012340">
    <property type="entry name" value="NA-bd_OB-fold"/>
</dbReference>
<dbReference type="Gene3D" id="3.40.50.150">
    <property type="entry name" value="Vaccinia Virus protein VP39"/>
    <property type="match status" value="1"/>
</dbReference>
<keyword evidence="4 5" id="KW-0949">S-adenosyl-L-methionine</keyword>
<comment type="similarity">
    <text evidence="5">Belongs to the class I-like SAM-binding methyltransferase superfamily. RNA methyltransferase RlmE family.</text>
</comment>
<keyword evidence="3 5" id="KW-0808">Transferase</keyword>
<dbReference type="SUPFAM" id="SSF50249">
    <property type="entry name" value="Nucleic acid-binding proteins"/>
    <property type="match status" value="1"/>
</dbReference>
<keyword evidence="5" id="KW-0963">Cytoplasm</keyword>
<dbReference type="InterPro" id="IPR050082">
    <property type="entry name" value="RNA_methyltr_RlmE"/>
</dbReference>
<dbReference type="EMBL" id="FNPB01000002">
    <property type="protein sequence ID" value="SDX76161.1"/>
    <property type="molecule type" value="Genomic_DNA"/>
</dbReference>
<dbReference type="PANTHER" id="PTHR10920">
    <property type="entry name" value="RIBOSOMAL RNA METHYLTRANSFERASE"/>
    <property type="match status" value="1"/>
</dbReference>
<evidence type="ECO:0000256" key="2">
    <source>
        <dbReference type="ARBA" id="ARBA00022603"/>
    </source>
</evidence>
<feature type="active site" description="Proton acceptor" evidence="5">
    <location>
        <position position="174"/>
    </location>
</feature>
<feature type="domain" description="TRAM" evidence="6">
    <location>
        <begin position="221"/>
        <end position="279"/>
    </location>
</feature>
<dbReference type="HAMAP" id="MF_01547">
    <property type="entry name" value="RNA_methyltr_E"/>
    <property type="match status" value="1"/>
</dbReference>
<evidence type="ECO:0000313" key="8">
    <source>
        <dbReference type="Proteomes" id="UP000199170"/>
    </source>
</evidence>
<evidence type="ECO:0000256" key="1">
    <source>
        <dbReference type="ARBA" id="ARBA00022552"/>
    </source>
</evidence>
<sequence length="281" mass="30793">MGYEREFASGINAEHISGVGENRMTDRDEYYNRAKQEGYRARSAYKLKQLDEDAGLFGPGNTVVDLGAAPGGWLQVASEAIGEQGTVVGVDFQRIRELERENVETIRGDMTDEETKAEVRERVGEDGADVVISDMAPNMTGEYSVDHARSVHLARQALEVALELLPAGGDFVAKVFDGQDLDDLKDDVDDEFEYVRSIRPEASRDSSSELYLVGKHRVTAPVSEGDERDAVVDDVGSEGDGVVKIDGYTVFVPGVETGDTVRIRITDVKSDYGFAEVVDEE</sequence>
<dbReference type="InterPro" id="IPR002792">
    <property type="entry name" value="TRAM_dom"/>
</dbReference>
<protein>
    <recommendedName>
        <fullName evidence="5">Ribosomal RNA large subunit methyltransferase E</fullName>
        <ecNumber evidence="5">2.1.1.166</ecNumber>
    </recommendedName>
    <alternativeName>
        <fullName evidence="5">23S rRNA Um2552 methyltransferase</fullName>
    </alternativeName>
    <alternativeName>
        <fullName evidence="5">rRNA (uridine-2'-O-)-methyltransferase</fullName>
    </alternativeName>
</protein>
<evidence type="ECO:0000256" key="3">
    <source>
        <dbReference type="ARBA" id="ARBA00022679"/>
    </source>
</evidence>
<dbReference type="InterPro" id="IPR015507">
    <property type="entry name" value="rRNA-MeTfrase_E"/>
</dbReference>
<dbReference type="AlphaFoldDB" id="A0A1H3EBU7"/>
<organism evidence="7 8">
    <name type="scientific">Halobellus clavatus</name>
    <dbReference type="NCBI Taxonomy" id="660517"/>
    <lineage>
        <taxon>Archaea</taxon>
        <taxon>Methanobacteriati</taxon>
        <taxon>Methanobacteriota</taxon>
        <taxon>Stenosarchaea group</taxon>
        <taxon>Halobacteria</taxon>
        <taxon>Halobacteriales</taxon>
        <taxon>Haloferacaceae</taxon>
        <taxon>Halobellus</taxon>
    </lineage>
</organism>
<dbReference type="SUPFAM" id="SSF53335">
    <property type="entry name" value="S-adenosyl-L-methionine-dependent methyltransferases"/>
    <property type="match status" value="1"/>
</dbReference>
<dbReference type="Pfam" id="PF01728">
    <property type="entry name" value="FtsJ"/>
    <property type="match status" value="1"/>
</dbReference>
<dbReference type="Proteomes" id="UP000199170">
    <property type="component" value="Unassembled WGS sequence"/>
</dbReference>
<feature type="binding site" evidence="5">
    <location>
        <position position="71"/>
    </location>
    <ligand>
        <name>S-adenosyl-L-methionine</name>
        <dbReference type="ChEBI" id="CHEBI:59789"/>
    </ligand>
</feature>
<proteinExistence type="inferred from homology"/>
<dbReference type="PROSITE" id="PS50926">
    <property type="entry name" value="TRAM"/>
    <property type="match status" value="1"/>
</dbReference>
<reference evidence="8" key="1">
    <citation type="submission" date="2016-10" db="EMBL/GenBank/DDBJ databases">
        <authorList>
            <person name="Varghese N."/>
            <person name="Submissions S."/>
        </authorList>
    </citation>
    <scope>NUCLEOTIDE SEQUENCE [LARGE SCALE GENOMIC DNA]</scope>
    <source>
        <strain evidence="8">CGMCC 1.10118</strain>
    </source>
</reference>
<evidence type="ECO:0000313" key="7">
    <source>
        <dbReference type="EMBL" id="SDX76161.1"/>
    </source>
</evidence>
<dbReference type="STRING" id="660517.SAMN04487946_102170"/>
<comment type="catalytic activity">
    <reaction evidence="5">
        <text>uridine(2552) in 23S rRNA + S-adenosyl-L-methionine = 2'-O-methyluridine(2552) in 23S rRNA + S-adenosyl-L-homocysteine + H(+)</text>
        <dbReference type="Rhea" id="RHEA:42720"/>
        <dbReference type="Rhea" id="RHEA-COMP:10202"/>
        <dbReference type="Rhea" id="RHEA-COMP:10203"/>
        <dbReference type="ChEBI" id="CHEBI:15378"/>
        <dbReference type="ChEBI" id="CHEBI:57856"/>
        <dbReference type="ChEBI" id="CHEBI:59789"/>
        <dbReference type="ChEBI" id="CHEBI:65315"/>
        <dbReference type="ChEBI" id="CHEBI:74478"/>
        <dbReference type="EC" id="2.1.1.166"/>
    </reaction>
</comment>
<dbReference type="EC" id="2.1.1.166" evidence="5"/>
<comment type="function">
    <text evidence="5">Specifically methylates the uridine in position 2552 of 23S rRNA at the 2'-O position of the ribose in the fully assembled 50S ribosomal subunit.</text>
</comment>
<evidence type="ECO:0000259" key="6">
    <source>
        <dbReference type="PROSITE" id="PS50926"/>
    </source>
</evidence>
<feature type="binding site" evidence="5">
    <location>
        <position position="109"/>
    </location>
    <ligand>
        <name>S-adenosyl-L-methionine</name>
        <dbReference type="ChEBI" id="CHEBI:59789"/>
    </ligand>
</feature>
<dbReference type="GO" id="GO:0005737">
    <property type="term" value="C:cytoplasm"/>
    <property type="evidence" value="ECO:0007669"/>
    <property type="project" value="UniProtKB-SubCell"/>
</dbReference>
<accession>A0A1H3EBU7</accession>
<dbReference type="InterPro" id="IPR029063">
    <property type="entry name" value="SAM-dependent_MTases_sf"/>
</dbReference>
<evidence type="ECO:0000256" key="5">
    <source>
        <dbReference type="HAMAP-Rule" id="MF_01547"/>
    </source>
</evidence>
<dbReference type="Pfam" id="PF01938">
    <property type="entry name" value="TRAM"/>
    <property type="match status" value="1"/>
</dbReference>
<feature type="binding site" evidence="5">
    <location>
        <position position="134"/>
    </location>
    <ligand>
        <name>S-adenosyl-L-methionine</name>
        <dbReference type="ChEBI" id="CHEBI:59789"/>
    </ligand>
</feature>
<keyword evidence="1 5" id="KW-0698">rRNA processing</keyword>
<dbReference type="InterPro" id="IPR002877">
    <property type="entry name" value="RNA_MeTrfase_FtsJ_dom"/>
</dbReference>
<feature type="binding site" evidence="5">
    <location>
        <position position="91"/>
    </location>
    <ligand>
        <name>S-adenosyl-L-methionine</name>
        <dbReference type="ChEBI" id="CHEBI:59789"/>
    </ligand>
</feature>
<keyword evidence="2 5" id="KW-0489">Methyltransferase</keyword>
<name>A0A1H3EBU7_9EURY</name>